<dbReference type="PANTHER" id="PTHR47505">
    <property type="entry name" value="DNA UTILIZATION PROTEIN YHGH"/>
    <property type="match status" value="1"/>
</dbReference>
<reference evidence="2 3" key="1">
    <citation type="journal article" date="2015" name="Nature">
        <title>rRNA introns, odd ribosomes, and small enigmatic genomes across a large radiation of phyla.</title>
        <authorList>
            <person name="Brown C.T."/>
            <person name="Hug L.A."/>
            <person name="Thomas B.C."/>
            <person name="Sharon I."/>
            <person name="Castelle C.J."/>
            <person name="Singh A."/>
            <person name="Wilkins M.J."/>
            <person name="Williams K.H."/>
            <person name="Banfield J.F."/>
        </authorList>
    </citation>
    <scope>NUCLEOTIDE SEQUENCE [LARGE SCALE GENOMIC DNA]</scope>
</reference>
<gene>
    <name evidence="2" type="ORF">UY77_C0026G0007</name>
</gene>
<keyword evidence="2" id="KW-0808">Transferase</keyword>
<dbReference type="PANTHER" id="PTHR47505:SF1">
    <property type="entry name" value="DNA UTILIZATION PROTEIN YHGH"/>
    <property type="match status" value="1"/>
</dbReference>
<dbReference type="SUPFAM" id="SSF53271">
    <property type="entry name" value="PRTase-like"/>
    <property type="match status" value="1"/>
</dbReference>
<dbReference type="EMBL" id="LCRI01000026">
    <property type="protein sequence ID" value="KKW32354.1"/>
    <property type="molecule type" value="Genomic_DNA"/>
</dbReference>
<evidence type="ECO:0000313" key="2">
    <source>
        <dbReference type="EMBL" id="KKW32354.1"/>
    </source>
</evidence>
<keyword evidence="2" id="KW-0328">Glycosyltransferase</keyword>
<dbReference type="AlphaFoldDB" id="A0A0G2AIE1"/>
<dbReference type="InterPro" id="IPR029057">
    <property type="entry name" value="PRTase-like"/>
</dbReference>
<comment type="similarity">
    <text evidence="1">Belongs to the ComF/GntX family.</text>
</comment>
<comment type="caution">
    <text evidence="2">The sequence shown here is derived from an EMBL/GenBank/DDBJ whole genome shotgun (WGS) entry which is preliminary data.</text>
</comment>
<dbReference type="GO" id="GO:0016757">
    <property type="term" value="F:glycosyltransferase activity"/>
    <property type="evidence" value="ECO:0007669"/>
    <property type="project" value="UniProtKB-KW"/>
</dbReference>
<proteinExistence type="inferred from homology"/>
<evidence type="ECO:0000313" key="3">
    <source>
        <dbReference type="Proteomes" id="UP000034711"/>
    </source>
</evidence>
<protein>
    <submittedName>
        <fullName evidence="2">Amidophosphoribosyltransferase-like protein</fullName>
    </submittedName>
</protein>
<accession>A0A0G2AIE1</accession>
<dbReference type="CDD" id="cd06223">
    <property type="entry name" value="PRTases_typeI"/>
    <property type="match status" value="1"/>
</dbReference>
<dbReference type="Gene3D" id="3.40.50.2020">
    <property type="match status" value="1"/>
</dbReference>
<dbReference type="InterPro" id="IPR000836">
    <property type="entry name" value="PRTase_dom"/>
</dbReference>
<organism evidence="2 3">
    <name type="scientific">Candidatus Uhrbacteria bacterium GW2011_GWA2_53_10</name>
    <dbReference type="NCBI Taxonomy" id="1618980"/>
    <lineage>
        <taxon>Bacteria</taxon>
        <taxon>Candidatus Uhriibacteriota</taxon>
    </lineage>
</organism>
<dbReference type="InterPro" id="IPR051910">
    <property type="entry name" value="ComF/GntX_DNA_util-trans"/>
</dbReference>
<sequence length="219" mass="24041">MLDTLFPRFCVRCAAEGQACCEACIEAYVPRASQPACPFCGHAGEARTCGECRPVTYLDGLTALYAYGDPVVRKALTTWKYVGDEAYAAVVERWVRQSDRTLPVGEKAPLVPVALHRLRKRERGFDQAELFAQWVSQMSSRPFAHLLIRVKRTSAQALRGHTSRLVGDLDNVFEAKGDVPSDVILCDDVFTSGATMDAAARCLKEAGTLRVWGLTIAKG</sequence>
<dbReference type="Proteomes" id="UP000034711">
    <property type="component" value="Unassembled WGS sequence"/>
</dbReference>
<evidence type="ECO:0000256" key="1">
    <source>
        <dbReference type="ARBA" id="ARBA00008007"/>
    </source>
</evidence>
<name>A0A0G2AIE1_9BACT</name>